<sequence length="85" mass="9879">LRDPFFKTYWQKSGLLLQMSSTHWCIYEAAAMGVVNTLLTLFIRYRTEMGNLIQNQLFHLEKDNDWAVLTTCSVLCVPISLFTQC</sequence>
<feature type="non-terminal residue" evidence="2">
    <location>
        <position position="1"/>
    </location>
</feature>
<keyword evidence="1" id="KW-0812">Transmembrane</keyword>
<keyword evidence="5" id="KW-1185">Reference proteome</keyword>
<proteinExistence type="predicted"/>
<gene>
    <name evidence="3" type="ORF">T4C_5148</name>
    <name evidence="2" type="ORF">T4D_2545</name>
</gene>
<feature type="transmembrane region" description="Helical" evidence="1">
    <location>
        <begin position="26"/>
        <end position="45"/>
    </location>
</feature>
<dbReference type="Proteomes" id="UP000054995">
    <property type="component" value="Unassembled WGS sequence"/>
</dbReference>
<keyword evidence="1" id="KW-1133">Transmembrane helix</keyword>
<organism evidence="2 5">
    <name type="scientific">Trichinella pseudospiralis</name>
    <name type="common">Parasitic roundworm</name>
    <dbReference type="NCBI Taxonomy" id="6337"/>
    <lineage>
        <taxon>Eukaryota</taxon>
        <taxon>Metazoa</taxon>
        <taxon>Ecdysozoa</taxon>
        <taxon>Nematoda</taxon>
        <taxon>Enoplea</taxon>
        <taxon>Dorylaimia</taxon>
        <taxon>Trichinellida</taxon>
        <taxon>Trichinellidae</taxon>
        <taxon>Trichinella</taxon>
    </lineage>
</organism>
<dbReference type="EMBL" id="JYDT01000108">
    <property type="protein sequence ID" value="KRY84704.1"/>
    <property type="molecule type" value="Genomic_DNA"/>
</dbReference>
<protein>
    <submittedName>
        <fullName evidence="2">Uncharacterized protein</fullName>
    </submittedName>
</protein>
<dbReference type="AlphaFoldDB" id="A0A0V1FFB6"/>
<keyword evidence="1" id="KW-0472">Membrane</keyword>
<evidence type="ECO:0000313" key="4">
    <source>
        <dbReference type="Proteomes" id="UP000054826"/>
    </source>
</evidence>
<reference evidence="4 5" key="1">
    <citation type="submission" date="2015-01" db="EMBL/GenBank/DDBJ databases">
        <title>Evolution of Trichinella species and genotypes.</title>
        <authorList>
            <person name="Korhonen P.K."/>
            <person name="Edoardo P."/>
            <person name="Giuseppe L.R."/>
            <person name="Gasser R.B."/>
        </authorList>
    </citation>
    <scope>NUCLEOTIDE SEQUENCE [LARGE SCALE GENOMIC DNA]</scope>
    <source>
        <strain evidence="3">ISS176</strain>
        <strain evidence="2">ISS470</strain>
    </source>
</reference>
<name>A0A0V1FFB6_TRIPS</name>
<comment type="caution">
    <text evidence="2">The sequence shown here is derived from an EMBL/GenBank/DDBJ whole genome shotgun (WGS) entry which is preliminary data.</text>
</comment>
<evidence type="ECO:0000313" key="2">
    <source>
        <dbReference type="EMBL" id="KRY84704.1"/>
    </source>
</evidence>
<accession>A0A0V1FFB6</accession>
<feature type="non-terminal residue" evidence="2">
    <location>
        <position position="85"/>
    </location>
</feature>
<dbReference type="EMBL" id="JYDV01000065">
    <property type="protein sequence ID" value="KRZ36943.1"/>
    <property type="molecule type" value="Genomic_DNA"/>
</dbReference>
<evidence type="ECO:0000256" key="1">
    <source>
        <dbReference type="SAM" id="Phobius"/>
    </source>
</evidence>
<evidence type="ECO:0000313" key="5">
    <source>
        <dbReference type="Proteomes" id="UP000054995"/>
    </source>
</evidence>
<evidence type="ECO:0000313" key="3">
    <source>
        <dbReference type="EMBL" id="KRZ36943.1"/>
    </source>
</evidence>
<dbReference type="Proteomes" id="UP000054826">
    <property type="component" value="Unassembled WGS sequence"/>
</dbReference>